<protein>
    <submittedName>
        <fullName evidence="2">Uncharacterized protein</fullName>
    </submittedName>
</protein>
<dbReference type="AlphaFoldDB" id="A0A7U2NGX3"/>
<evidence type="ECO:0000313" key="2">
    <source>
        <dbReference type="EMBL" id="QRE04981.1"/>
    </source>
</evidence>
<dbReference type="Proteomes" id="UP000596329">
    <property type="component" value="Chromosome"/>
</dbReference>
<proteinExistence type="predicted"/>
<keyword evidence="1" id="KW-0812">Transmembrane</keyword>
<dbReference type="EMBL" id="CP059075">
    <property type="protein sequence ID" value="QRE04981.1"/>
    <property type="molecule type" value="Genomic_DNA"/>
</dbReference>
<gene>
    <name evidence="2" type="ORF">H0H26_05170</name>
</gene>
<dbReference type="RefSeq" id="WP_203096258.1">
    <property type="nucleotide sequence ID" value="NZ_CP059075.1"/>
</dbReference>
<sequence>MEPNKLENQIQEKLNAREIQPSAQAWDRLDAMLSVTEKKKPKKRLAWLYIAASMIGFVFVGLLFYDQENKNTNTNNQTVVEVNDDKKPVLLEEVNQSKITNNSKEAVLAIIETKKELVKAKNTNKKIQEFTKEPLENKEIIAEIIPQKTEEKLKTDTNPTTLIASVETKNEQTKNVNKPKLKIDASALLSQVDGEITLTFRQKAFKLISKNYDSAKEAVVSRNQE</sequence>
<name>A0A7U2NGX3_FLAPS</name>
<accession>A0A7U2NGX3</accession>
<keyword evidence="1" id="KW-0472">Membrane</keyword>
<feature type="transmembrane region" description="Helical" evidence="1">
    <location>
        <begin position="46"/>
        <end position="65"/>
    </location>
</feature>
<evidence type="ECO:0000313" key="3">
    <source>
        <dbReference type="Proteomes" id="UP000596329"/>
    </source>
</evidence>
<evidence type="ECO:0000256" key="1">
    <source>
        <dbReference type="SAM" id="Phobius"/>
    </source>
</evidence>
<reference evidence="2 3" key="1">
    <citation type="submission" date="2020-07" db="EMBL/GenBank/DDBJ databases">
        <title>Genomic characterization of Flavobacterium psychrophilum strains.</title>
        <authorList>
            <person name="Castillo D."/>
            <person name="Jorgensen J."/>
            <person name="Middelboe M."/>
        </authorList>
    </citation>
    <scope>NUCLEOTIDE SEQUENCE [LARGE SCALE GENOMIC DNA]</scope>
    <source>
        <strain evidence="2 3">FPS-R7</strain>
    </source>
</reference>
<keyword evidence="1" id="KW-1133">Transmembrane helix</keyword>
<organism evidence="2 3">
    <name type="scientific">Flavobacterium psychrophilum</name>
    <dbReference type="NCBI Taxonomy" id="96345"/>
    <lineage>
        <taxon>Bacteria</taxon>
        <taxon>Pseudomonadati</taxon>
        <taxon>Bacteroidota</taxon>
        <taxon>Flavobacteriia</taxon>
        <taxon>Flavobacteriales</taxon>
        <taxon>Flavobacteriaceae</taxon>
        <taxon>Flavobacterium</taxon>
    </lineage>
</organism>